<dbReference type="EMBL" id="MCGO01000044">
    <property type="protein sequence ID" value="ORY38395.1"/>
    <property type="molecule type" value="Genomic_DNA"/>
</dbReference>
<evidence type="ECO:0000313" key="1">
    <source>
        <dbReference type="EMBL" id="ORY38395.1"/>
    </source>
</evidence>
<organism evidence="1 2">
    <name type="scientific">Rhizoclosmatium globosum</name>
    <dbReference type="NCBI Taxonomy" id="329046"/>
    <lineage>
        <taxon>Eukaryota</taxon>
        <taxon>Fungi</taxon>
        <taxon>Fungi incertae sedis</taxon>
        <taxon>Chytridiomycota</taxon>
        <taxon>Chytridiomycota incertae sedis</taxon>
        <taxon>Chytridiomycetes</taxon>
        <taxon>Chytridiales</taxon>
        <taxon>Chytriomycetaceae</taxon>
        <taxon>Rhizoclosmatium</taxon>
    </lineage>
</organism>
<keyword evidence="2" id="KW-1185">Reference proteome</keyword>
<evidence type="ECO:0000313" key="2">
    <source>
        <dbReference type="Proteomes" id="UP000193642"/>
    </source>
</evidence>
<accession>A0A1Y2BW90</accession>
<gene>
    <name evidence="1" type="ORF">BCR33DRAFT_769203</name>
</gene>
<sequence>MTFNADVILHLARYLHPRELLLLSTSCSLLKNLIKYDAVLQSILFHASKSGKKSVNIVIGLLKQGRIHPPSPLRLLRIANGKRCEKKGCSDRVLHVRPDYGLHVCFQCLQLSTIEVSHKRKRDQLAWPIELLEHERTTIGGRETISKYVLDKTFVAVCGEKAGPLVTNESVAPIRVAAEKKALEETRKLGIKKVTPEIQGPIFLALFEEFLSASVDAKNASPSSPACKNLIKWFDRVDSFATEYEEVSKKRKADSQKERTNVKREKAASLFETIRELLETSSVQSWAVEIAMKSPLIYALTHEFRKAPSKLKKKDVAALANTIISFYEPIPALPMFTDYSTILRHDADSNTRFLDNDIVSSGSRNMEFWRLISVIATMIGPNVLINHQAIQTSSHVTFSFYKATLFREAILFKCLPHIEDAFVKACFPENEQTEWISFNNHDGVKVSHLNSLFHAGGVDKEFVASVLVGHIRSDTPPSINEIIEKYGNEWDQVGRNQRVNDLGHVHYSAVESVSREFWRCCGGSQAVQNLISASINLVKNSSDSTEWKNLRPDDDFQSFVSTFSKKNVQIPQVLEDVDALYDMLVKKDDETLGLLRTLLEAINDLADCFTKLVAQWNPYLQNYCRFYRVKCVNGSILTAIEAPNVIDLTSEHRIRYDLEEVLNDWKPKLNTRHKITESLLIYRGMFCEAGILNARYDISHFFQEAVIHKHPELCETYLKLGSALKDVMATIWAINGDYILEQLYTSVPPIQNDEVVRFSNTTTSRSASQWKGKEKSNSTHDALEIFGQANQRFIELLDSTTPIIENLYQYYAQSQSSESLESFVQYLRYIYALEFVLKGDFQAAKKAESNNDYRCK</sequence>
<protein>
    <recommendedName>
        <fullName evidence="3">F-box domain-containing protein</fullName>
    </recommendedName>
</protein>
<comment type="caution">
    <text evidence="1">The sequence shown here is derived from an EMBL/GenBank/DDBJ whole genome shotgun (WGS) entry which is preliminary data.</text>
</comment>
<dbReference type="AlphaFoldDB" id="A0A1Y2BW90"/>
<evidence type="ECO:0008006" key="3">
    <source>
        <dbReference type="Google" id="ProtNLM"/>
    </source>
</evidence>
<dbReference type="Proteomes" id="UP000193642">
    <property type="component" value="Unassembled WGS sequence"/>
</dbReference>
<dbReference type="OrthoDB" id="2107565at2759"/>
<reference evidence="1 2" key="1">
    <citation type="submission" date="2016-07" db="EMBL/GenBank/DDBJ databases">
        <title>Pervasive Adenine N6-methylation of Active Genes in Fungi.</title>
        <authorList>
            <consortium name="DOE Joint Genome Institute"/>
            <person name="Mondo S.J."/>
            <person name="Dannebaum R.O."/>
            <person name="Kuo R.C."/>
            <person name="Labutti K."/>
            <person name="Haridas S."/>
            <person name="Kuo A."/>
            <person name="Salamov A."/>
            <person name="Ahrendt S.R."/>
            <person name="Lipzen A."/>
            <person name="Sullivan W."/>
            <person name="Andreopoulos W.B."/>
            <person name="Clum A."/>
            <person name="Lindquist E."/>
            <person name="Daum C."/>
            <person name="Ramamoorthy G.K."/>
            <person name="Gryganskyi A."/>
            <person name="Culley D."/>
            <person name="Magnuson J.K."/>
            <person name="James T.Y."/>
            <person name="O'Malley M.A."/>
            <person name="Stajich J.E."/>
            <person name="Spatafora J.W."/>
            <person name="Visel A."/>
            <person name="Grigoriev I.V."/>
        </authorList>
    </citation>
    <scope>NUCLEOTIDE SEQUENCE [LARGE SCALE GENOMIC DNA]</scope>
    <source>
        <strain evidence="1 2">JEL800</strain>
    </source>
</reference>
<proteinExistence type="predicted"/>
<name>A0A1Y2BW90_9FUNG</name>